<name>A0A8S9PCV0_BRACR</name>
<sequence length="110" mass="12527">MDCITVVKSIPIIDKVATNVRANFAKRNRFLLHHIENLAKDISRAQIHYRKANVKPISNQQRDKQELPSVKTRAQELPSVKTRAQGCCVVRTEKHPLKLGNRYSLLSVAI</sequence>
<evidence type="ECO:0000256" key="1">
    <source>
        <dbReference type="SAM" id="MobiDB-lite"/>
    </source>
</evidence>
<feature type="region of interest" description="Disordered" evidence="1">
    <location>
        <begin position="53"/>
        <end position="78"/>
    </location>
</feature>
<dbReference type="Proteomes" id="UP000712600">
    <property type="component" value="Unassembled WGS sequence"/>
</dbReference>
<gene>
    <name evidence="2" type="ORF">F2Q69_00010077</name>
</gene>
<proteinExistence type="predicted"/>
<evidence type="ECO:0000313" key="3">
    <source>
        <dbReference type="Proteomes" id="UP000712600"/>
    </source>
</evidence>
<protein>
    <submittedName>
        <fullName evidence="2">Uncharacterized protein</fullName>
    </submittedName>
</protein>
<accession>A0A8S9PCV0</accession>
<dbReference type="EMBL" id="QGKX02001521">
    <property type="protein sequence ID" value="KAF3513956.1"/>
    <property type="molecule type" value="Genomic_DNA"/>
</dbReference>
<dbReference type="AlphaFoldDB" id="A0A8S9PCV0"/>
<organism evidence="2 3">
    <name type="scientific">Brassica cretica</name>
    <name type="common">Mustard</name>
    <dbReference type="NCBI Taxonomy" id="69181"/>
    <lineage>
        <taxon>Eukaryota</taxon>
        <taxon>Viridiplantae</taxon>
        <taxon>Streptophyta</taxon>
        <taxon>Embryophyta</taxon>
        <taxon>Tracheophyta</taxon>
        <taxon>Spermatophyta</taxon>
        <taxon>Magnoliopsida</taxon>
        <taxon>eudicotyledons</taxon>
        <taxon>Gunneridae</taxon>
        <taxon>Pentapetalae</taxon>
        <taxon>rosids</taxon>
        <taxon>malvids</taxon>
        <taxon>Brassicales</taxon>
        <taxon>Brassicaceae</taxon>
        <taxon>Brassiceae</taxon>
        <taxon>Brassica</taxon>
    </lineage>
</organism>
<reference evidence="2" key="1">
    <citation type="submission" date="2019-12" db="EMBL/GenBank/DDBJ databases">
        <title>Genome sequencing and annotation of Brassica cretica.</title>
        <authorList>
            <person name="Studholme D.J."/>
            <person name="Sarris P."/>
        </authorList>
    </citation>
    <scope>NUCLEOTIDE SEQUENCE</scope>
    <source>
        <strain evidence="2">PFS-109/04</strain>
        <tissue evidence="2">Leaf</tissue>
    </source>
</reference>
<comment type="caution">
    <text evidence="2">The sequence shown here is derived from an EMBL/GenBank/DDBJ whole genome shotgun (WGS) entry which is preliminary data.</text>
</comment>
<evidence type="ECO:0000313" key="2">
    <source>
        <dbReference type="EMBL" id="KAF3513956.1"/>
    </source>
</evidence>